<feature type="transmembrane region" description="Helical" evidence="5">
    <location>
        <begin position="127"/>
        <end position="148"/>
    </location>
</feature>
<accession>A0ABR3WE31</accession>
<proteinExistence type="predicted"/>
<evidence type="ECO:0000256" key="1">
    <source>
        <dbReference type="ARBA" id="ARBA00004141"/>
    </source>
</evidence>
<evidence type="ECO:0000256" key="5">
    <source>
        <dbReference type="SAM" id="Phobius"/>
    </source>
</evidence>
<feature type="domain" description="MARVEL" evidence="6">
    <location>
        <begin position="96"/>
        <end position="173"/>
    </location>
</feature>
<organism evidence="7 8">
    <name type="scientific">Phialemonium thermophilum</name>
    <dbReference type="NCBI Taxonomy" id="223376"/>
    <lineage>
        <taxon>Eukaryota</taxon>
        <taxon>Fungi</taxon>
        <taxon>Dikarya</taxon>
        <taxon>Ascomycota</taxon>
        <taxon>Pezizomycotina</taxon>
        <taxon>Sordariomycetes</taxon>
        <taxon>Sordariomycetidae</taxon>
        <taxon>Cephalothecales</taxon>
        <taxon>Cephalothecaceae</taxon>
        <taxon>Phialemonium</taxon>
    </lineage>
</organism>
<evidence type="ECO:0000256" key="4">
    <source>
        <dbReference type="ARBA" id="ARBA00023136"/>
    </source>
</evidence>
<gene>
    <name evidence="7" type="ORF">VTK73DRAFT_7517</name>
</gene>
<feature type="transmembrane region" description="Helical" evidence="5">
    <location>
        <begin position="154"/>
        <end position="177"/>
    </location>
</feature>
<name>A0ABR3WE31_9PEZI</name>
<protein>
    <recommendedName>
        <fullName evidence="6">MARVEL domain-containing protein</fullName>
    </recommendedName>
</protein>
<keyword evidence="4 5" id="KW-0472">Membrane</keyword>
<evidence type="ECO:0000313" key="7">
    <source>
        <dbReference type="EMBL" id="KAL1859667.1"/>
    </source>
</evidence>
<dbReference type="EMBL" id="JAZHXJ010000485">
    <property type="protein sequence ID" value="KAL1859667.1"/>
    <property type="molecule type" value="Genomic_DNA"/>
</dbReference>
<evidence type="ECO:0000259" key="6">
    <source>
        <dbReference type="Pfam" id="PF01284"/>
    </source>
</evidence>
<evidence type="ECO:0000256" key="3">
    <source>
        <dbReference type="ARBA" id="ARBA00022989"/>
    </source>
</evidence>
<comment type="subcellular location">
    <subcellularLocation>
        <location evidence="1">Membrane</location>
        <topology evidence="1">Multi-pass membrane protein</topology>
    </subcellularLocation>
</comment>
<reference evidence="7 8" key="1">
    <citation type="journal article" date="2024" name="Commun. Biol.">
        <title>Comparative genomic analysis of thermophilic fungi reveals convergent evolutionary adaptations and gene losses.</title>
        <authorList>
            <person name="Steindorff A.S."/>
            <person name="Aguilar-Pontes M.V."/>
            <person name="Robinson A.J."/>
            <person name="Andreopoulos B."/>
            <person name="LaButti K."/>
            <person name="Kuo A."/>
            <person name="Mondo S."/>
            <person name="Riley R."/>
            <person name="Otillar R."/>
            <person name="Haridas S."/>
            <person name="Lipzen A."/>
            <person name="Grimwood J."/>
            <person name="Schmutz J."/>
            <person name="Clum A."/>
            <person name="Reid I.D."/>
            <person name="Moisan M.C."/>
            <person name="Butler G."/>
            <person name="Nguyen T.T.M."/>
            <person name="Dewar K."/>
            <person name="Conant G."/>
            <person name="Drula E."/>
            <person name="Henrissat B."/>
            <person name="Hansel C."/>
            <person name="Singer S."/>
            <person name="Hutchinson M.I."/>
            <person name="de Vries R.P."/>
            <person name="Natvig D.O."/>
            <person name="Powell A.J."/>
            <person name="Tsang A."/>
            <person name="Grigoriev I.V."/>
        </authorList>
    </citation>
    <scope>NUCLEOTIDE SEQUENCE [LARGE SCALE GENOMIC DNA]</scope>
    <source>
        <strain evidence="7 8">ATCC 24622</strain>
    </source>
</reference>
<evidence type="ECO:0000313" key="8">
    <source>
        <dbReference type="Proteomes" id="UP001586593"/>
    </source>
</evidence>
<evidence type="ECO:0000256" key="2">
    <source>
        <dbReference type="ARBA" id="ARBA00022692"/>
    </source>
</evidence>
<dbReference type="InterPro" id="IPR008253">
    <property type="entry name" value="Marvel"/>
</dbReference>
<comment type="caution">
    <text evidence="7">The sequence shown here is derived from an EMBL/GenBank/DDBJ whole genome shotgun (WGS) entry which is preliminary data.</text>
</comment>
<sequence>MLPPSPLAIHNQEITSVLCKKKRKKKFKKNKTEYSIQNPGLPPFTSAPVQPPLHRIHPPLDDALDCFHRHSRTSGKESKLQRSLMPLQLRHQQLTCHQTLFGVTILGLSVSLYKEQYYGHAPVTTKYSIFLGAFAVILGFVGALSLFVEPIPAVVPMAFDAVGGLLLLAGGIVSGCNPTVVGRKASRG</sequence>
<keyword evidence="3 5" id="KW-1133">Transmembrane helix</keyword>
<dbReference type="Pfam" id="PF01284">
    <property type="entry name" value="MARVEL"/>
    <property type="match status" value="1"/>
</dbReference>
<dbReference type="Proteomes" id="UP001586593">
    <property type="component" value="Unassembled WGS sequence"/>
</dbReference>
<keyword evidence="8" id="KW-1185">Reference proteome</keyword>
<keyword evidence="2 5" id="KW-0812">Transmembrane</keyword>